<reference evidence="3 4" key="1">
    <citation type="submission" date="2012-06" db="EMBL/GenBank/DDBJ databases">
        <title>Draft Genome Sequence of Lactobacillus pasteurii CRBIP 24.76T.</title>
        <authorList>
            <person name="Cousin S."/>
            <person name="Bouchier C."/>
            <person name="Loux V."/>
            <person name="Ma L."/>
            <person name="Creno S."/>
            <person name="Bizet C."/>
            <person name="Clermont D."/>
        </authorList>
    </citation>
    <scope>NUCLEOTIDE SEQUENCE [LARGE SCALE GENOMIC DNA]</scope>
    <source>
        <strain evidence="4">CRBIP 24.76T</strain>
    </source>
</reference>
<feature type="domain" description="SCP" evidence="2">
    <location>
        <begin position="83"/>
        <end position="215"/>
    </location>
</feature>
<evidence type="ECO:0000313" key="4">
    <source>
        <dbReference type="Proteomes" id="UP000009311"/>
    </source>
</evidence>
<feature type="signal peptide" evidence="1">
    <location>
        <begin position="1"/>
        <end position="25"/>
    </location>
</feature>
<protein>
    <recommendedName>
        <fullName evidence="2">SCP domain-containing protein</fullName>
    </recommendedName>
</protein>
<accession>I7KKA3</accession>
<evidence type="ECO:0000313" key="3">
    <source>
        <dbReference type="EMBL" id="CCI84294.1"/>
    </source>
</evidence>
<dbReference type="InterPro" id="IPR035940">
    <property type="entry name" value="CAP_sf"/>
</dbReference>
<proteinExistence type="predicted"/>
<evidence type="ECO:0000256" key="1">
    <source>
        <dbReference type="SAM" id="SignalP"/>
    </source>
</evidence>
<organism evidence="3 4">
    <name type="scientific">Lactobacillus pasteurii DSM 23907 = CRBIP 24.76</name>
    <dbReference type="NCBI Taxonomy" id="1423790"/>
    <lineage>
        <taxon>Bacteria</taxon>
        <taxon>Bacillati</taxon>
        <taxon>Bacillota</taxon>
        <taxon>Bacilli</taxon>
        <taxon>Lactobacillales</taxon>
        <taxon>Lactobacillaceae</taxon>
        <taxon>Lactobacillus</taxon>
    </lineage>
</organism>
<gene>
    <name evidence="3" type="ORF">BN53_08775</name>
</gene>
<dbReference type="RefSeq" id="WP_009558837.1">
    <property type="nucleotide sequence ID" value="NZ_AYZN01000004.1"/>
</dbReference>
<dbReference type="STRING" id="1423790.BN53_08775"/>
<evidence type="ECO:0000259" key="2">
    <source>
        <dbReference type="Pfam" id="PF00188"/>
    </source>
</evidence>
<keyword evidence="4" id="KW-1185">Reference proteome</keyword>
<dbReference type="eggNOG" id="COG2340">
    <property type="taxonomic scope" value="Bacteria"/>
</dbReference>
<name>I7KKA3_9LACO</name>
<keyword evidence="1" id="KW-0732">Signal</keyword>
<comment type="caution">
    <text evidence="3">The sequence shown here is derived from an EMBL/GenBank/DDBJ whole genome shotgun (WGS) entry which is preliminary data.</text>
</comment>
<dbReference type="AlphaFoldDB" id="I7KKA3"/>
<dbReference type="OrthoDB" id="1766522at2"/>
<dbReference type="PATRIC" id="fig|1423790.3.peg.1409"/>
<dbReference type="Proteomes" id="UP000009311">
    <property type="component" value="Unassembled WGS sequence"/>
</dbReference>
<sequence>MKLKYCLIVASSLIFCALPNNQVQAAKYSPSEAKQVKQFQKDYVMLDRSMIYDQSNLYEIKPNFASPFNPGRLKDAYVKTSIAYVNYYRSLFGLKAENNFDADNLDAQLAASALASVNAEANFNAHGLTNYHRPKYFPKNEWSKAQTASLGNINFLDSPSGATAGEIVTDLLQDRNNISGTGDTGHRALILSSRATRIGIGASYGQNGRLYSVQNGIFADDILRKATKDVVTYPAKTLFAYELLDKTTPWSAYFAKKTISCKPSVYITDLTTGKKTKAKYVKNYGRSYYASGYISAITFSPSSKLKLVNTHKYRVQIGKSYSYSFRLFRQNNYQH</sequence>
<dbReference type="InterPro" id="IPR014044">
    <property type="entry name" value="CAP_dom"/>
</dbReference>
<dbReference type="Pfam" id="PF00188">
    <property type="entry name" value="CAP"/>
    <property type="match status" value="1"/>
</dbReference>
<feature type="chain" id="PRO_5009961876" description="SCP domain-containing protein" evidence="1">
    <location>
        <begin position="26"/>
        <end position="335"/>
    </location>
</feature>
<dbReference type="SUPFAM" id="SSF55797">
    <property type="entry name" value="PR-1-like"/>
    <property type="match status" value="1"/>
</dbReference>
<dbReference type="EMBL" id="CAKD01000001">
    <property type="protein sequence ID" value="CCI84294.1"/>
    <property type="molecule type" value="Genomic_DNA"/>
</dbReference>